<dbReference type="InterPro" id="IPR012551">
    <property type="entry name" value="DUF1707_SHOCT-like"/>
</dbReference>
<evidence type="ECO:0000256" key="1">
    <source>
        <dbReference type="SAM" id="MobiDB-lite"/>
    </source>
</evidence>
<dbReference type="OrthoDB" id="4753163at2"/>
<comment type="caution">
    <text evidence="4">The sequence shown here is derived from an EMBL/GenBank/DDBJ whole genome shotgun (WGS) entry which is preliminary data.</text>
</comment>
<feature type="domain" description="DUF1707" evidence="3">
    <location>
        <begin position="9"/>
        <end position="61"/>
    </location>
</feature>
<feature type="transmembrane region" description="Helical" evidence="2">
    <location>
        <begin position="80"/>
        <end position="103"/>
    </location>
</feature>
<keyword evidence="2" id="KW-1133">Transmembrane helix</keyword>
<name>A0A2K4Y3Q0_9MYCO</name>
<gene>
    <name evidence="4" type="ORF">MAAFP003_79</name>
</gene>
<organism evidence="4 5">
    <name type="scientific">Mycobacterium ahvazicum</name>
    <dbReference type="NCBI Taxonomy" id="1964395"/>
    <lineage>
        <taxon>Bacteria</taxon>
        <taxon>Bacillati</taxon>
        <taxon>Actinomycetota</taxon>
        <taxon>Actinomycetes</taxon>
        <taxon>Mycobacteriales</taxon>
        <taxon>Mycobacteriaceae</taxon>
        <taxon>Mycobacterium</taxon>
        <taxon>Mycobacterium simiae complex</taxon>
    </lineage>
</organism>
<evidence type="ECO:0000313" key="5">
    <source>
        <dbReference type="Proteomes" id="UP000236318"/>
    </source>
</evidence>
<dbReference type="EMBL" id="FXEG02000001">
    <property type="protein sequence ID" value="SOX51419.1"/>
    <property type="molecule type" value="Genomic_DNA"/>
</dbReference>
<proteinExistence type="predicted"/>
<dbReference type="Pfam" id="PF08044">
    <property type="entry name" value="DUF1707"/>
    <property type="match status" value="1"/>
</dbReference>
<keyword evidence="5" id="KW-1185">Reference proteome</keyword>
<evidence type="ECO:0000259" key="3">
    <source>
        <dbReference type="Pfam" id="PF08044"/>
    </source>
</evidence>
<sequence length="280" mass="29342">MFAVISDSTRATDADRNNACQALDAALGDGQLSTEEHRQRISAATKATTLSELQSLLSDLQIHHTPVAPAHPTPKVGSRAIWIAGAAAAVLLLLGAGFAVMQWNTPSGTPAPDLTTTSPSIGSPGNTASAAPQPQQLLSFAGMTALLAQMRTQFGDTLGYQLNVYQDQAVVMRPDTANARKVVTWVYRDGSWMNLGPTPSALPDSAVGDLAKFDVQAVLGVVQQAPQTLHIYDASRIYLTVESHREGPLSLRIHASDGPLSGSIAVGTDGSVTQVSPPAR</sequence>
<keyword evidence="2" id="KW-0812">Transmembrane</keyword>
<evidence type="ECO:0000313" key="4">
    <source>
        <dbReference type="EMBL" id="SOX51419.1"/>
    </source>
</evidence>
<dbReference type="AlphaFoldDB" id="A0A2K4Y3Q0"/>
<evidence type="ECO:0000256" key="2">
    <source>
        <dbReference type="SAM" id="Phobius"/>
    </source>
</evidence>
<keyword evidence="2" id="KW-0472">Membrane</keyword>
<dbReference type="PANTHER" id="PTHR40763:SF4">
    <property type="entry name" value="DUF1707 DOMAIN-CONTAINING PROTEIN"/>
    <property type="match status" value="1"/>
</dbReference>
<feature type="region of interest" description="Disordered" evidence="1">
    <location>
        <begin position="109"/>
        <end position="132"/>
    </location>
</feature>
<dbReference type="Proteomes" id="UP000236318">
    <property type="component" value="Unassembled WGS sequence"/>
</dbReference>
<reference evidence="4" key="1">
    <citation type="submission" date="2018-01" db="EMBL/GenBank/DDBJ databases">
        <authorList>
            <consortium name="Urmite Genomes"/>
        </authorList>
    </citation>
    <scope>NUCLEOTIDE SEQUENCE [LARGE SCALE GENOMIC DNA]</scope>
    <source>
        <strain evidence="4">AFP003</strain>
    </source>
</reference>
<protein>
    <submittedName>
        <fullName evidence="4">DUF1707 domain-containing protein</fullName>
    </submittedName>
</protein>
<accession>A0A2K4Y3Q0</accession>
<dbReference type="PANTHER" id="PTHR40763">
    <property type="entry name" value="MEMBRANE PROTEIN-RELATED"/>
    <property type="match status" value="1"/>
</dbReference>